<protein>
    <submittedName>
        <fullName evidence="2">Polyphenol oxidase</fullName>
    </submittedName>
</protein>
<feature type="region of interest" description="Disordered" evidence="1">
    <location>
        <begin position="209"/>
        <end position="228"/>
    </location>
</feature>
<feature type="region of interest" description="Disordered" evidence="1">
    <location>
        <begin position="130"/>
        <end position="153"/>
    </location>
</feature>
<sequence length="228" mass="24728">MRKDEQAVQDLQACIKDFDAEPFDISSPKLRNNKLNFAPSGALMKVAQMARSGLAALVDLAEGSGLIQLESALEGRVTEECLSLYNVDGSMRKTVKSKLLELFNLDPVIEDPRDHCSLVDMGLIWRLATPTPEDREPGSVTAQSTSGVTTLNKSVQSSSHATLQATSSLSTISMTFPSASRMMSTIVGEQNIHTSKMFSPSLKTSSQELLSSMSSWSTQETKSDCRSS</sequence>
<dbReference type="Proteomes" id="UP001228049">
    <property type="component" value="Unassembled WGS sequence"/>
</dbReference>
<proteinExistence type="predicted"/>
<accession>A0AAD9F0L2</accession>
<name>A0AAD9F0L2_DISEL</name>
<dbReference type="EMBL" id="JASDAP010000022">
    <property type="protein sequence ID" value="KAK1884287.1"/>
    <property type="molecule type" value="Genomic_DNA"/>
</dbReference>
<evidence type="ECO:0000313" key="2">
    <source>
        <dbReference type="EMBL" id="KAK1884287.1"/>
    </source>
</evidence>
<feature type="compositionally biased region" description="Low complexity" evidence="1">
    <location>
        <begin position="209"/>
        <end position="220"/>
    </location>
</feature>
<comment type="caution">
    <text evidence="2">The sequence shown here is derived from an EMBL/GenBank/DDBJ whole genome shotgun (WGS) entry which is preliminary data.</text>
</comment>
<organism evidence="2 3">
    <name type="scientific">Dissostichus eleginoides</name>
    <name type="common">Patagonian toothfish</name>
    <name type="synonym">Dissostichus amissus</name>
    <dbReference type="NCBI Taxonomy" id="100907"/>
    <lineage>
        <taxon>Eukaryota</taxon>
        <taxon>Metazoa</taxon>
        <taxon>Chordata</taxon>
        <taxon>Craniata</taxon>
        <taxon>Vertebrata</taxon>
        <taxon>Euteleostomi</taxon>
        <taxon>Actinopterygii</taxon>
        <taxon>Neopterygii</taxon>
        <taxon>Teleostei</taxon>
        <taxon>Neoteleostei</taxon>
        <taxon>Acanthomorphata</taxon>
        <taxon>Eupercaria</taxon>
        <taxon>Perciformes</taxon>
        <taxon>Notothenioidei</taxon>
        <taxon>Nototheniidae</taxon>
        <taxon>Dissostichus</taxon>
    </lineage>
</organism>
<reference evidence="2" key="1">
    <citation type="submission" date="2023-04" db="EMBL/GenBank/DDBJ databases">
        <title>Chromosome-level genome of Chaenocephalus aceratus.</title>
        <authorList>
            <person name="Park H."/>
        </authorList>
    </citation>
    <scope>NUCLEOTIDE SEQUENCE</scope>
    <source>
        <strain evidence="2">DE</strain>
        <tissue evidence="2">Muscle</tissue>
    </source>
</reference>
<evidence type="ECO:0000256" key="1">
    <source>
        <dbReference type="SAM" id="MobiDB-lite"/>
    </source>
</evidence>
<dbReference type="AlphaFoldDB" id="A0AAD9F0L2"/>
<feature type="compositionally biased region" description="Polar residues" evidence="1">
    <location>
        <begin position="140"/>
        <end position="153"/>
    </location>
</feature>
<gene>
    <name evidence="2" type="ORF">KUDE01_022608</name>
</gene>
<keyword evidence="3" id="KW-1185">Reference proteome</keyword>
<evidence type="ECO:0000313" key="3">
    <source>
        <dbReference type="Proteomes" id="UP001228049"/>
    </source>
</evidence>